<dbReference type="EMBL" id="KI913962">
    <property type="protein sequence ID" value="ETW01515.1"/>
    <property type="molecule type" value="Genomic_DNA"/>
</dbReference>
<evidence type="ECO:0000313" key="3">
    <source>
        <dbReference type="EMBL" id="ETW01515.1"/>
    </source>
</evidence>
<dbReference type="OrthoDB" id="435754at2759"/>
<dbReference type="CDD" id="cd00374">
    <property type="entry name" value="RNase_T2"/>
    <property type="match status" value="1"/>
</dbReference>
<dbReference type="GeneID" id="20083229"/>
<dbReference type="STRING" id="157072.A0A024U5M4"/>
<accession>A0A024U5M4</accession>
<dbReference type="GO" id="GO:0005576">
    <property type="term" value="C:extracellular region"/>
    <property type="evidence" value="ECO:0007669"/>
    <property type="project" value="TreeGrafter"/>
</dbReference>
<dbReference type="InterPro" id="IPR001568">
    <property type="entry name" value="RNase_T2-like"/>
</dbReference>
<dbReference type="Gene3D" id="3.90.730.10">
    <property type="entry name" value="Ribonuclease T2-like"/>
    <property type="match status" value="1"/>
</dbReference>
<dbReference type="InterPro" id="IPR018188">
    <property type="entry name" value="RNase_T2_His_AS_1"/>
</dbReference>
<dbReference type="GO" id="GO:0003723">
    <property type="term" value="F:RNA binding"/>
    <property type="evidence" value="ECO:0007669"/>
    <property type="project" value="InterPro"/>
</dbReference>
<dbReference type="PANTHER" id="PTHR11240">
    <property type="entry name" value="RIBONUCLEASE T2"/>
    <property type="match status" value="1"/>
</dbReference>
<dbReference type="Pfam" id="PF00445">
    <property type="entry name" value="Ribonuclease_T2"/>
    <property type="match status" value="1"/>
</dbReference>
<organism evidence="3">
    <name type="scientific">Aphanomyces invadans</name>
    <dbReference type="NCBI Taxonomy" id="157072"/>
    <lineage>
        <taxon>Eukaryota</taxon>
        <taxon>Sar</taxon>
        <taxon>Stramenopiles</taxon>
        <taxon>Oomycota</taxon>
        <taxon>Saprolegniomycetes</taxon>
        <taxon>Saprolegniales</taxon>
        <taxon>Verrucalvaceae</taxon>
        <taxon>Aphanomyces</taxon>
    </lineage>
</organism>
<dbReference type="SUPFAM" id="SSF55895">
    <property type="entry name" value="Ribonuclease Rh-like"/>
    <property type="match status" value="1"/>
</dbReference>
<dbReference type="PROSITE" id="PS00530">
    <property type="entry name" value="RNASE_T2_1"/>
    <property type="match status" value="1"/>
</dbReference>
<dbReference type="AlphaFoldDB" id="A0A024U5M4"/>
<dbReference type="GO" id="GO:0033897">
    <property type="term" value="F:ribonuclease T2 activity"/>
    <property type="evidence" value="ECO:0007669"/>
    <property type="project" value="InterPro"/>
</dbReference>
<reference evidence="3" key="1">
    <citation type="submission" date="2013-12" db="EMBL/GenBank/DDBJ databases">
        <title>The Genome Sequence of Aphanomyces invadans NJM9701.</title>
        <authorList>
            <consortium name="The Broad Institute Genomics Platform"/>
            <person name="Russ C."/>
            <person name="Tyler B."/>
            <person name="van West P."/>
            <person name="Dieguez-Uribeondo J."/>
            <person name="Young S.K."/>
            <person name="Zeng Q."/>
            <person name="Gargeya S."/>
            <person name="Fitzgerald M."/>
            <person name="Abouelleil A."/>
            <person name="Alvarado L."/>
            <person name="Chapman S.B."/>
            <person name="Gainer-Dewar J."/>
            <person name="Goldberg J."/>
            <person name="Griggs A."/>
            <person name="Gujja S."/>
            <person name="Hansen M."/>
            <person name="Howarth C."/>
            <person name="Imamovic A."/>
            <person name="Ireland A."/>
            <person name="Larimer J."/>
            <person name="McCowan C."/>
            <person name="Murphy C."/>
            <person name="Pearson M."/>
            <person name="Poon T.W."/>
            <person name="Priest M."/>
            <person name="Roberts A."/>
            <person name="Saif S."/>
            <person name="Shea T."/>
            <person name="Sykes S."/>
            <person name="Wortman J."/>
            <person name="Nusbaum C."/>
            <person name="Birren B."/>
        </authorList>
    </citation>
    <scope>NUCLEOTIDE SEQUENCE [LARGE SCALE GENOMIC DNA]</scope>
    <source>
        <strain evidence="3">NJM9701</strain>
    </source>
</reference>
<sequence length="242" mass="26707">MRGVHRLTLAVATAAATDVWNANPQDFTAQKHSADAMTDFDFYVFAHSWQPSFCAGEDYPGCSVPDSYWASHFTIHGLWPELANGPHPGFCTKEPLDINSVRTAIGEGVLEQYWPNVKVAANTTHYDSFWAHEWSRHGTCRGLDQVAFFQSAIDKIKSQGTPDFITQHVGQTVSTKDVRDAFGGVNHAVLQCENGNELSQVFTCYDKDVNSNVPTTLRACAPHVLAEDTCTSKSTVFIRSFG</sequence>
<dbReference type="PANTHER" id="PTHR11240:SF22">
    <property type="entry name" value="RIBONUCLEASE T2"/>
    <property type="match status" value="1"/>
</dbReference>
<dbReference type="PROSITE" id="PS00531">
    <property type="entry name" value="RNASE_T2_2"/>
    <property type="match status" value="1"/>
</dbReference>
<comment type="similarity">
    <text evidence="1 2">Belongs to the RNase T2 family.</text>
</comment>
<gene>
    <name evidence="3" type="ORF">H310_06179</name>
</gene>
<dbReference type="GO" id="GO:0006401">
    <property type="term" value="P:RNA catabolic process"/>
    <property type="evidence" value="ECO:0007669"/>
    <property type="project" value="TreeGrafter"/>
</dbReference>
<name>A0A024U5M4_9STRA</name>
<dbReference type="InterPro" id="IPR033130">
    <property type="entry name" value="RNase_T2_His_AS_2"/>
</dbReference>
<dbReference type="VEuPathDB" id="FungiDB:H310_06179"/>
<evidence type="ECO:0000256" key="2">
    <source>
        <dbReference type="RuleBase" id="RU004328"/>
    </source>
</evidence>
<evidence type="ECO:0000256" key="1">
    <source>
        <dbReference type="ARBA" id="ARBA00007469"/>
    </source>
</evidence>
<protein>
    <submittedName>
        <fullName evidence="3">Uncharacterized protein</fullName>
    </submittedName>
</protein>
<dbReference type="InterPro" id="IPR036430">
    <property type="entry name" value="RNase_T2-like_sf"/>
</dbReference>
<proteinExistence type="inferred from homology"/>
<dbReference type="RefSeq" id="XP_008869363.1">
    <property type="nucleotide sequence ID" value="XM_008871141.1"/>
</dbReference>
<dbReference type="eggNOG" id="KOG1642">
    <property type="taxonomic scope" value="Eukaryota"/>
</dbReference>